<sequence>MCEPSGAGAAFASVGSAFKFADLAVRIAEVGSEDEVFVRTIHVVRDDLNEVERLLESDTMQRKLASIPGKVPWVRSAIDNTKLAFNEIGKWVERARTAQEPTGSIQLNTRVRWMFNDHEKIWNRTAELLTCHQQLSNVLSYLIRLEDIPNHVGPSAYQDTAHFNEMISRHKRKSIPKIWKSSDAIRADQNIAARGSLMSLSSSEFETPTSPSSRALRLHSPPPTYASALQANTELDNERNSFTTHLEQPIRPSMHKVDVSNSFTVNQESGDTWAYRRVPNDLPVSELAGDTVLYLSGTNSYGPVNPYEYSAPPQLSTLNTLSETIETNDVAELLGDLNFAVELPSNGPPPPGYPRQASRSTTYQSRYNNVAHGTRSQEQRRSVSVLPTTPKRKPILSHSFSEDGTMNNELLPAPVGPSISPPLSQRNVLTGQDRQVFTASELQLSLEQPSESHRSRSTEYLQSCSESSRPRSAASTSTGPDNLNVNKQAIAQGSSRLSCPNSSSMSPKPPEPAGSASMTRMRRQKQIMDLLESLG</sequence>
<feature type="compositionally biased region" description="Polar residues" evidence="1">
    <location>
        <begin position="398"/>
        <end position="408"/>
    </location>
</feature>
<dbReference type="Proteomes" id="UP000800039">
    <property type="component" value="Unassembled WGS sequence"/>
</dbReference>
<dbReference type="AlphaFoldDB" id="A0A9P4GUI3"/>
<name>A0A9P4GUI3_9PLEO</name>
<accession>A0A9P4GUI3</accession>
<evidence type="ECO:0008006" key="4">
    <source>
        <dbReference type="Google" id="ProtNLM"/>
    </source>
</evidence>
<evidence type="ECO:0000313" key="3">
    <source>
        <dbReference type="Proteomes" id="UP000800039"/>
    </source>
</evidence>
<reference evidence="2" key="1">
    <citation type="submission" date="2020-01" db="EMBL/GenBank/DDBJ databases">
        <authorList>
            <consortium name="DOE Joint Genome Institute"/>
            <person name="Haridas S."/>
            <person name="Albert R."/>
            <person name="Binder M."/>
            <person name="Bloem J."/>
            <person name="Labutti K."/>
            <person name="Salamov A."/>
            <person name="Andreopoulos B."/>
            <person name="Baker S.E."/>
            <person name="Barry K."/>
            <person name="Bills G."/>
            <person name="Bluhm B.H."/>
            <person name="Cannon C."/>
            <person name="Castanera R."/>
            <person name="Culley D.E."/>
            <person name="Daum C."/>
            <person name="Ezra D."/>
            <person name="Gonzalez J.B."/>
            <person name="Henrissat B."/>
            <person name="Kuo A."/>
            <person name="Liang C."/>
            <person name="Lipzen A."/>
            <person name="Lutzoni F."/>
            <person name="Magnuson J."/>
            <person name="Mondo S."/>
            <person name="Nolan M."/>
            <person name="Ohm R."/>
            <person name="Pangilinan J."/>
            <person name="Park H.-J."/>
            <person name="Ramirez L."/>
            <person name="Alfaro M."/>
            <person name="Sun H."/>
            <person name="Tritt A."/>
            <person name="Yoshinaga Y."/>
            <person name="Zwiers L.-H."/>
            <person name="Turgeon B.G."/>
            <person name="Goodwin S.B."/>
            <person name="Spatafora J.W."/>
            <person name="Crous P.W."/>
            <person name="Grigoriev I.V."/>
        </authorList>
    </citation>
    <scope>NUCLEOTIDE SEQUENCE</scope>
    <source>
        <strain evidence="2">CBS 394.84</strain>
    </source>
</reference>
<feature type="compositionally biased region" description="Polar residues" evidence="1">
    <location>
        <begin position="357"/>
        <end position="368"/>
    </location>
</feature>
<dbReference type="EMBL" id="ML976614">
    <property type="protein sequence ID" value="KAF1851562.1"/>
    <property type="molecule type" value="Genomic_DNA"/>
</dbReference>
<comment type="caution">
    <text evidence="2">The sequence shown here is derived from an EMBL/GenBank/DDBJ whole genome shotgun (WGS) entry which is preliminary data.</text>
</comment>
<feature type="compositionally biased region" description="Low complexity" evidence="1">
    <location>
        <begin position="463"/>
        <end position="478"/>
    </location>
</feature>
<protein>
    <recommendedName>
        <fullName evidence="4">Fungal N-terminal domain-containing protein</fullName>
    </recommendedName>
</protein>
<dbReference type="OrthoDB" id="3798150at2759"/>
<keyword evidence="3" id="KW-1185">Reference proteome</keyword>
<dbReference type="RefSeq" id="XP_040794125.1">
    <property type="nucleotide sequence ID" value="XM_040936430.1"/>
</dbReference>
<evidence type="ECO:0000313" key="2">
    <source>
        <dbReference type="EMBL" id="KAF1851562.1"/>
    </source>
</evidence>
<feature type="region of interest" description="Disordered" evidence="1">
    <location>
        <begin position="341"/>
        <end position="426"/>
    </location>
</feature>
<organism evidence="2 3">
    <name type="scientific">Cucurbitaria berberidis CBS 394.84</name>
    <dbReference type="NCBI Taxonomy" id="1168544"/>
    <lineage>
        <taxon>Eukaryota</taxon>
        <taxon>Fungi</taxon>
        <taxon>Dikarya</taxon>
        <taxon>Ascomycota</taxon>
        <taxon>Pezizomycotina</taxon>
        <taxon>Dothideomycetes</taxon>
        <taxon>Pleosporomycetidae</taxon>
        <taxon>Pleosporales</taxon>
        <taxon>Pleosporineae</taxon>
        <taxon>Cucurbitariaceae</taxon>
        <taxon>Cucurbitaria</taxon>
    </lineage>
</organism>
<feature type="region of interest" description="Disordered" evidence="1">
    <location>
        <begin position="444"/>
        <end position="535"/>
    </location>
</feature>
<feature type="compositionally biased region" description="Polar residues" evidence="1">
    <location>
        <begin position="479"/>
        <end position="506"/>
    </location>
</feature>
<gene>
    <name evidence="2" type="ORF">K460DRAFT_401575</name>
</gene>
<dbReference type="GeneID" id="63853680"/>
<evidence type="ECO:0000256" key="1">
    <source>
        <dbReference type="SAM" id="MobiDB-lite"/>
    </source>
</evidence>
<proteinExistence type="predicted"/>